<accession>A0A0W7WLT2</accession>
<dbReference type="Pfam" id="PF07729">
    <property type="entry name" value="FCD"/>
    <property type="match status" value="1"/>
</dbReference>
<dbReference type="SMART" id="SM00895">
    <property type="entry name" value="FCD"/>
    <property type="match status" value="1"/>
</dbReference>
<evidence type="ECO:0000313" key="6">
    <source>
        <dbReference type="Proteomes" id="UP000054396"/>
    </source>
</evidence>
<dbReference type="GO" id="GO:0003700">
    <property type="term" value="F:DNA-binding transcription factor activity"/>
    <property type="evidence" value="ECO:0007669"/>
    <property type="project" value="InterPro"/>
</dbReference>
<proteinExistence type="predicted"/>
<dbReference type="Gene3D" id="1.10.10.10">
    <property type="entry name" value="Winged helix-like DNA-binding domain superfamily/Winged helix DNA-binding domain"/>
    <property type="match status" value="1"/>
</dbReference>
<keyword evidence="2" id="KW-0238">DNA-binding</keyword>
<dbReference type="InterPro" id="IPR036390">
    <property type="entry name" value="WH_DNA-bd_sf"/>
</dbReference>
<dbReference type="CDD" id="cd07377">
    <property type="entry name" value="WHTH_GntR"/>
    <property type="match status" value="1"/>
</dbReference>
<keyword evidence="6" id="KW-1185">Reference proteome</keyword>
<dbReference type="PROSITE" id="PS50949">
    <property type="entry name" value="HTH_GNTR"/>
    <property type="match status" value="1"/>
</dbReference>
<feature type="domain" description="HTH gntR-type" evidence="4">
    <location>
        <begin position="10"/>
        <end position="78"/>
    </location>
</feature>
<evidence type="ECO:0000256" key="2">
    <source>
        <dbReference type="ARBA" id="ARBA00023125"/>
    </source>
</evidence>
<keyword evidence="1" id="KW-0805">Transcription regulation</keyword>
<dbReference type="Pfam" id="PF00392">
    <property type="entry name" value="GntR"/>
    <property type="match status" value="1"/>
</dbReference>
<reference evidence="5 6" key="1">
    <citation type="submission" date="2015-12" db="EMBL/GenBank/DDBJ databases">
        <authorList>
            <person name="Shamseldin A."/>
            <person name="Moawad H."/>
            <person name="Abd El-Rahim W.M."/>
            <person name="Sadowsky M.J."/>
        </authorList>
    </citation>
    <scope>NUCLEOTIDE SEQUENCE [LARGE SCALE GENOMIC DNA]</scope>
    <source>
        <strain evidence="5 6">SJ5A-1</strain>
    </source>
</reference>
<dbReference type="InterPro" id="IPR000524">
    <property type="entry name" value="Tscrpt_reg_HTH_GntR"/>
</dbReference>
<dbReference type="PRINTS" id="PR00035">
    <property type="entry name" value="HTHGNTR"/>
</dbReference>
<protein>
    <submittedName>
        <fullName evidence="5">GntR family transcriptional regulator</fullName>
    </submittedName>
</protein>
<dbReference type="Gene3D" id="1.20.120.530">
    <property type="entry name" value="GntR ligand-binding domain-like"/>
    <property type="match status" value="1"/>
</dbReference>
<dbReference type="InterPro" id="IPR008920">
    <property type="entry name" value="TF_FadR/GntR_C"/>
</dbReference>
<evidence type="ECO:0000259" key="4">
    <source>
        <dbReference type="PROSITE" id="PS50949"/>
    </source>
</evidence>
<dbReference type="PANTHER" id="PTHR43537:SF5">
    <property type="entry name" value="UXU OPERON TRANSCRIPTIONAL REGULATOR"/>
    <property type="match status" value="1"/>
</dbReference>
<dbReference type="AlphaFoldDB" id="A0A0W7WLT2"/>
<sequence length="242" mass="26462">MVEPTKVKSGTLVNTTSAALRKRITDGEFPVGARLPSEVRLCEEYGVSRTVVREAIAALRSDGLVEPRQGSGVFVTAPEPDAAGLPFTDVDYDKISSVIEMLELRAAVETECAALAAVRRSPAQAERISECARDITTRARDGQSTAEADLDMHLAIADATNNPRFRQFLTMLGAGAIPRAALRAPSRARVSDSYIQLIDEEHRRIVEAIIDRQPEEARAAMRTHLEGAQNRYRALLRHDGEA</sequence>
<gene>
    <name evidence="5" type="ORF">AVJ23_07255</name>
</gene>
<evidence type="ECO:0000256" key="3">
    <source>
        <dbReference type="ARBA" id="ARBA00023163"/>
    </source>
</evidence>
<dbReference type="GO" id="GO:0003677">
    <property type="term" value="F:DNA binding"/>
    <property type="evidence" value="ECO:0007669"/>
    <property type="project" value="UniProtKB-KW"/>
</dbReference>
<dbReference type="InterPro" id="IPR036388">
    <property type="entry name" value="WH-like_DNA-bd_sf"/>
</dbReference>
<keyword evidence="3" id="KW-0804">Transcription</keyword>
<organism evidence="5 6">
    <name type="scientific">Pseudoponticoccus marisrubri</name>
    <dbReference type="NCBI Taxonomy" id="1685382"/>
    <lineage>
        <taxon>Bacteria</taxon>
        <taxon>Pseudomonadati</taxon>
        <taxon>Pseudomonadota</taxon>
        <taxon>Alphaproteobacteria</taxon>
        <taxon>Rhodobacterales</taxon>
        <taxon>Roseobacteraceae</taxon>
        <taxon>Pseudoponticoccus</taxon>
    </lineage>
</organism>
<dbReference type="InterPro" id="IPR011711">
    <property type="entry name" value="GntR_C"/>
</dbReference>
<evidence type="ECO:0000256" key="1">
    <source>
        <dbReference type="ARBA" id="ARBA00023015"/>
    </source>
</evidence>
<name>A0A0W7WLT2_9RHOB</name>
<dbReference type="EMBL" id="LPXO01000003">
    <property type="protein sequence ID" value="KUF11548.1"/>
    <property type="molecule type" value="Genomic_DNA"/>
</dbReference>
<dbReference type="Proteomes" id="UP000054396">
    <property type="component" value="Unassembled WGS sequence"/>
</dbReference>
<dbReference type="SUPFAM" id="SSF46785">
    <property type="entry name" value="Winged helix' DNA-binding domain"/>
    <property type="match status" value="1"/>
</dbReference>
<evidence type="ECO:0000313" key="5">
    <source>
        <dbReference type="EMBL" id="KUF11548.1"/>
    </source>
</evidence>
<dbReference type="SMART" id="SM00345">
    <property type="entry name" value="HTH_GNTR"/>
    <property type="match status" value="1"/>
</dbReference>
<dbReference type="OrthoDB" id="9800645at2"/>
<comment type="caution">
    <text evidence="5">The sequence shown here is derived from an EMBL/GenBank/DDBJ whole genome shotgun (WGS) entry which is preliminary data.</text>
</comment>
<dbReference type="STRING" id="1685382.AVJ23_07255"/>
<dbReference type="PANTHER" id="PTHR43537">
    <property type="entry name" value="TRANSCRIPTIONAL REGULATOR, GNTR FAMILY"/>
    <property type="match status" value="1"/>
</dbReference>
<dbReference type="SUPFAM" id="SSF48008">
    <property type="entry name" value="GntR ligand-binding domain-like"/>
    <property type="match status" value="1"/>
</dbReference>